<dbReference type="EMBL" id="CP116805">
    <property type="protein sequence ID" value="WCL53264.1"/>
    <property type="molecule type" value="Genomic_DNA"/>
</dbReference>
<proteinExistence type="predicted"/>
<dbReference type="InterPro" id="IPR050483">
    <property type="entry name" value="CoA-transferase_III_domain"/>
</dbReference>
<dbReference type="KEGG" id="gso:PH603_12030"/>
<dbReference type="AlphaFoldDB" id="A0AAF0BJL9"/>
<dbReference type="GO" id="GO:0008410">
    <property type="term" value="F:CoA-transferase activity"/>
    <property type="evidence" value="ECO:0007669"/>
    <property type="project" value="TreeGrafter"/>
</dbReference>
<evidence type="ECO:0000313" key="3">
    <source>
        <dbReference type="Proteomes" id="UP001217500"/>
    </source>
</evidence>
<name>A0AAF0BJL9_9PROT</name>
<dbReference type="Gene3D" id="3.40.50.10540">
    <property type="entry name" value="Crotonobetainyl-coa:carnitine coa-transferase, domain 1"/>
    <property type="match status" value="1"/>
</dbReference>
<accession>A0AAF0BJL9</accession>
<evidence type="ECO:0000313" key="2">
    <source>
        <dbReference type="EMBL" id="WCL53264.1"/>
    </source>
</evidence>
<dbReference type="Proteomes" id="UP001217500">
    <property type="component" value="Chromosome"/>
</dbReference>
<dbReference type="SUPFAM" id="SSF89796">
    <property type="entry name" value="CoA-transferase family III (CaiB/BaiF)"/>
    <property type="match status" value="1"/>
</dbReference>
<protein>
    <submittedName>
        <fullName evidence="2">CoA transferase</fullName>
    </submittedName>
</protein>
<dbReference type="InterPro" id="IPR003673">
    <property type="entry name" value="CoA-Trfase_fam_III"/>
</dbReference>
<reference evidence="2" key="1">
    <citation type="submission" date="2023-01" db="EMBL/GenBank/DDBJ databases">
        <title>The genome sequence of Kordiimonadaceae bacterium 6D33.</title>
        <authorList>
            <person name="Liu Y."/>
        </authorList>
    </citation>
    <scope>NUCLEOTIDE SEQUENCE</scope>
    <source>
        <strain evidence="2">6D33</strain>
    </source>
</reference>
<dbReference type="Pfam" id="PF02515">
    <property type="entry name" value="CoA_transf_3"/>
    <property type="match status" value="1"/>
</dbReference>
<organism evidence="2 3">
    <name type="scientific">Gimibacter soli</name>
    <dbReference type="NCBI Taxonomy" id="3024400"/>
    <lineage>
        <taxon>Bacteria</taxon>
        <taxon>Pseudomonadati</taxon>
        <taxon>Pseudomonadota</taxon>
        <taxon>Alphaproteobacteria</taxon>
        <taxon>Kordiimonadales</taxon>
        <taxon>Temperatibacteraceae</taxon>
        <taxon>Gimibacter</taxon>
    </lineage>
</organism>
<dbReference type="Gene3D" id="3.30.1540.10">
    <property type="entry name" value="formyl-coa transferase, domain 3"/>
    <property type="match status" value="1"/>
</dbReference>
<evidence type="ECO:0000256" key="1">
    <source>
        <dbReference type="ARBA" id="ARBA00022679"/>
    </source>
</evidence>
<dbReference type="RefSeq" id="WP_289502776.1">
    <property type="nucleotide sequence ID" value="NZ_CP116805.1"/>
</dbReference>
<dbReference type="PANTHER" id="PTHR48207:SF3">
    <property type="entry name" value="SUCCINATE--HYDROXYMETHYLGLUTARATE COA-TRANSFERASE"/>
    <property type="match status" value="1"/>
</dbReference>
<keyword evidence="3" id="KW-1185">Reference proteome</keyword>
<keyword evidence="1 2" id="KW-0808">Transferase</keyword>
<sequence>MAEVLKNVRVLEMGTFITGPAAGMLLADLGAEVIKIENPKDGDPFRAFKGELYSPHFQTYNRNKRSITLNTKDEADLAVLDRMIADADVFIQNFRPGVADRLGVGAERLQAINPRLIYCAISGFGATGPDKDRPAFDTVAQAASGFLRLLVNPEHPRVVGPAIADAITGFYAAYGILGALNERHATGKGRKVEVSMLEAMCHFNLDDFTHYFSEDMVMSPYSRPHVSQSYVFACKDGKWIALHMSSPAKFWESLAEAVGHPEMLQDPRFGDRLSRIGHYEDVVAYLAPLFLTATRAEWCDRLAANEVPHSPVQSPADVLATPQAKHLELEVSAPHPDPAKGRFRSIRSPVSFDGERSLAISAPPLLGADDTAIKAAYQAGTDPRRARPA</sequence>
<dbReference type="InterPro" id="IPR044855">
    <property type="entry name" value="CoA-Trfase_III_dom3_sf"/>
</dbReference>
<gene>
    <name evidence="2" type="ORF">PH603_12030</name>
</gene>
<dbReference type="InterPro" id="IPR023606">
    <property type="entry name" value="CoA-Trfase_III_dom_1_sf"/>
</dbReference>
<dbReference type="PANTHER" id="PTHR48207">
    <property type="entry name" value="SUCCINATE--HYDROXYMETHYLGLUTARATE COA-TRANSFERASE"/>
    <property type="match status" value="1"/>
</dbReference>